<keyword evidence="5" id="KW-0408">Iron</keyword>
<proteinExistence type="predicted"/>
<dbReference type="SMART" id="SM00702">
    <property type="entry name" value="P4Hc"/>
    <property type="match status" value="1"/>
</dbReference>
<protein>
    <recommendedName>
        <fullName evidence="7">Fe2OG dioxygenase domain-containing protein</fullName>
    </recommendedName>
</protein>
<dbReference type="InterPro" id="IPR006620">
    <property type="entry name" value="Pro_4_hyd_alph"/>
</dbReference>
<dbReference type="InterPro" id="IPR005123">
    <property type="entry name" value="Oxoglu/Fe-dep_dioxygenase_dom"/>
</dbReference>
<evidence type="ECO:0000256" key="3">
    <source>
        <dbReference type="ARBA" id="ARBA00022964"/>
    </source>
</evidence>
<comment type="cofactor">
    <cofactor evidence="1">
        <name>L-ascorbate</name>
        <dbReference type="ChEBI" id="CHEBI:38290"/>
    </cofactor>
</comment>
<reference evidence="8" key="1">
    <citation type="submission" date="2021-01" db="EMBL/GenBank/DDBJ databases">
        <authorList>
            <person name="Corre E."/>
            <person name="Pelletier E."/>
            <person name="Niang G."/>
            <person name="Scheremetjew M."/>
            <person name="Finn R."/>
            <person name="Kale V."/>
            <person name="Holt S."/>
            <person name="Cochrane G."/>
            <person name="Meng A."/>
            <person name="Brown T."/>
            <person name="Cohen L."/>
        </authorList>
    </citation>
    <scope>NUCLEOTIDE SEQUENCE</scope>
    <source>
        <strain evidence="8">RCC1130</strain>
    </source>
</reference>
<name>A0A7S0JCX7_9EUKA</name>
<keyword evidence="3" id="KW-0223">Dioxygenase</keyword>
<evidence type="ECO:0000256" key="1">
    <source>
        <dbReference type="ARBA" id="ARBA00001961"/>
    </source>
</evidence>
<dbReference type="GO" id="GO:0005506">
    <property type="term" value="F:iron ion binding"/>
    <property type="evidence" value="ECO:0007669"/>
    <property type="project" value="InterPro"/>
</dbReference>
<dbReference type="GO" id="GO:0031418">
    <property type="term" value="F:L-ascorbic acid binding"/>
    <property type="evidence" value="ECO:0007669"/>
    <property type="project" value="InterPro"/>
</dbReference>
<organism evidence="8">
    <name type="scientific">Calcidiscus leptoporus</name>
    <dbReference type="NCBI Taxonomy" id="127549"/>
    <lineage>
        <taxon>Eukaryota</taxon>
        <taxon>Haptista</taxon>
        <taxon>Haptophyta</taxon>
        <taxon>Prymnesiophyceae</taxon>
        <taxon>Coccolithales</taxon>
        <taxon>Calcidiscaceae</taxon>
        <taxon>Calcidiscus</taxon>
    </lineage>
</organism>
<dbReference type="GO" id="GO:0016705">
    <property type="term" value="F:oxidoreductase activity, acting on paired donors, with incorporation or reduction of molecular oxygen"/>
    <property type="evidence" value="ECO:0007669"/>
    <property type="project" value="InterPro"/>
</dbReference>
<dbReference type="GO" id="GO:0051213">
    <property type="term" value="F:dioxygenase activity"/>
    <property type="evidence" value="ECO:0007669"/>
    <property type="project" value="UniProtKB-KW"/>
</dbReference>
<feature type="region of interest" description="Disordered" evidence="6">
    <location>
        <begin position="1"/>
        <end position="22"/>
    </location>
</feature>
<sequence length="241" mass="26149">MAIIELPSRRPTRSTTRMNTSPRAACAANRRAAAIAFLRLSQRDGSPQWQSERHQAAVARSLALALPKKMSTPKQVEALLSVDECSNLLQHVQQHAATHGWGSLHRKYPTVDLPVASLPCADEVRHAMASRALPRFSSFFGERYGPAESLVFRDLFVAKYEADGQAGLNGHVDASMLSLVLQLNPTTEFDGGGTFFEHTATLFRPAQGGAVFFIGKVFHAGAPITSGVRFVLVALVDRAPS</sequence>
<evidence type="ECO:0000313" key="8">
    <source>
        <dbReference type="EMBL" id="CAD8548077.1"/>
    </source>
</evidence>
<keyword evidence="2" id="KW-0479">Metal-binding</keyword>
<evidence type="ECO:0000256" key="2">
    <source>
        <dbReference type="ARBA" id="ARBA00022723"/>
    </source>
</evidence>
<keyword evidence="4" id="KW-0560">Oxidoreductase</keyword>
<dbReference type="Gene3D" id="2.60.120.620">
    <property type="entry name" value="q2cbj1_9rhob like domain"/>
    <property type="match status" value="1"/>
</dbReference>
<dbReference type="PROSITE" id="PS51471">
    <property type="entry name" value="FE2OG_OXY"/>
    <property type="match status" value="1"/>
</dbReference>
<gene>
    <name evidence="8" type="ORF">CLEP1334_LOCUS23367</name>
</gene>
<evidence type="ECO:0000259" key="7">
    <source>
        <dbReference type="PROSITE" id="PS51471"/>
    </source>
</evidence>
<dbReference type="EMBL" id="HBER01046612">
    <property type="protein sequence ID" value="CAD8548077.1"/>
    <property type="molecule type" value="Transcribed_RNA"/>
</dbReference>
<evidence type="ECO:0000256" key="5">
    <source>
        <dbReference type="ARBA" id="ARBA00023004"/>
    </source>
</evidence>
<feature type="domain" description="Fe2OG dioxygenase" evidence="7">
    <location>
        <begin position="151"/>
        <end position="238"/>
    </location>
</feature>
<feature type="compositionally biased region" description="Low complexity" evidence="6">
    <location>
        <begin position="13"/>
        <end position="22"/>
    </location>
</feature>
<evidence type="ECO:0000256" key="6">
    <source>
        <dbReference type="SAM" id="MobiDB-lite"/>
    </source>
</evidence>
<dbReference type="AlphaFoldDB" id="A0A7S0JCX7"/>
<dbReference type="SUPFAM" id="SSF51197">
    <property type="entry name" value="Clavaminate synthase-like"/>
    <property type="match status" value="1"/>
</dbReference>
<accession>A0A7S0JCX7</accession>
<evidence type="ECO:0000256" key="4">
    <source>
        <dbReference type="ARBA" id="ARBA00023002"/>
    </source>
</evidence>